<dbReference type="GeneID" id="26901872"/>
<keyword evidence="1" id="KW-0812">Transmembrane</keyword>
<feature type="transmembrane region" description="Helical" evidence="1">
    <location>
        <begin position="120"/>
        <end position="138"/>
    </location>
</feature>
<protein>
    <submittedName>
        <fullName evidence="2">Uncharacterized protein</fullName>
    </submittedName>
</protein>
<accession>A0A0M9G9B2</accession>
<feature type="transmembrane region" description="Helical" evidence="1">
    <location>
        <begin position="203"/>
        <end position="223"/>
    </location>
</feature>
<organism evidence="2 3">
    <name type="scientific">Leptomonas pyrrhocoris</name>
    <name type="common">Firebug parasite</name>
    <dbReference type="NCBI Taxonomy" id="157538"/>
    <lineage>
        <taxon>Eukaryota</taxon>
        <taxon>Discoba</taxon>
        <taxon>Euglenozoa</taxon>
        <taxon>Kinetoplastea</taxon>
        <taxon>Metakinetoplastina</taxon>
        <taxon>Trypanosomatida</taxon>
        <taxon>Trypanosomatidae</taxon>
        <taxon>Leishmaniinae</taxon>
        <taxon>Leptomonas</taxon>
    </lineage>
</organism>
<evidence type="ECO:0000256" key="1">
    <source>
        <dbReference type="SAM" id="Phobius"/>
    </source>
</evidence>
<dbReference type="EMBL" id="LGTL01000002">
    <property type="protein sequence ID" value="KPA85219.1"/>
    <property type="molecule type" value="Genomic_DNA"/>
</dbReference>
<evidence type="ECO:0000313" key="2">
    <source>
        <dbReference type="EMBL" id="KPA85219.1"/>
    </source>
</evidence>
<dbReference type="AlphaFoldDB" id="A0A0M9G9B2"/>
<sequence>MPKMYKCMQNGSVFCLEDIIKQFIYSGIARQINVFPCKSIFTPRNRAFYVSQLLFFDFYVRHKSVVYVVIDTMGIFLLPVGCTLSEGASATSTMTKVSVLSQLNWCIRPTVLLMVKDDDWTFLFLHSLCRLFPFFFGLPNYCMPLLLCNTGFSICLSIPHLFSTRISFLIWLRVLDRRYSSRHFSVYKFVASKKRSEIISGHAFFFFCGVPLCICVCMCVYLSEKKRVALFPDNSRRYISEL</sequence>
<dbReference type="VEuPathDB" id="TriTrypDB:LpyrH10_02_5510"/>
<dbReference type="Proteomes" id="UP000037923">
    <property type="component" value="Unassembled WGS sequence"/>
</dbReference>
<name>A0A0M9G9B2_LEPPY</name>
<keyword evidence="1" id="KW-0472">Membrane</keyword>
<reference evidence="2 3" key="1">
    <citation type="submission" date="2015-07" db="EMBL/GenBank/DDBJ databases">
        <title>High-quality genome of monoxenous trypanosomatid Leptomonas pyrrhocoris.</title>
        <authorList>
            <person name="Flegontov P."/>
            <person name="Butenko A."/>
            <person name="Firsov S."/>
            <person name="Vlcek C."/>
            <person name="Logacheva M.D."/>
            <person name="Field M."/>
            <person name="Filatov D."/>
            <person name="Flegontova O."/>
            <person name="Gerasimov E."/>
            <person name="Jackson A.P."/>
            <person name="Kelly S."/>
            <person name="Opperdoes F."/>
            <person name="O'Reilly A."/>
            <person name="Votypka J."/>
            <person name="Yurchenko V."/>
            <person name="Lukes J."/>
        </authorList>
    </citation>
    <scope>NUCLEOTIDE SEQUENCE [LARGE SCALE GENOMIC DNA]</scope>
    <source>
        <strain evidence="2">H10</strain>
    </source>
</reference>
<keyword evidence="3" id="KW-1185">Reference proteome</keyword>
<comment type="caution">
    <text evidence="2">The sequence shown here is derived from an EMBL/GenBank/DDBJ whole genome shotgun (WGS) entry which is preliminary data.</text>
</comment>
<feature type="transmembrane region" description="Helical" evidence="1">
    <location>
        <begin position="150"/>
        <end position="172"/>
    </location>
</feature>
<keyword evidence="1" id="KW-1133">Transmembrane helix</keyword>
<dbReference type="RefSeq" id="XP_015663658.1">
    <property type="nucleotide sequence ID" value="XM_015798138.1"/>
</dbReference>
<proteinExistence type="predicted"/>
<gene>
    <name evidence="2" type="ORF">ABB37_01577</name>
</gene>
<evidence type="ECO:0000313" key="3">
    <source>
        <dbReference type="Proteomes" id="UP000037923"/>
    </source>
</evidence>